<dbReference type="InterPro" id="IPR034291">
    <property type="entry name" value="TMP_synthase"/>
</dbReference>
<dbReference type="EMBL" id="VWSG01000012">
    <property type="protein sequence ID" value="KAA5532078.1"/>
    <property type="molecule type" value="Genomic_DNA"/>
</dbReference>
<evidence type="ECO:0000256" key="4">
    <source>
        <dbReference type="ARBA" id="ARBA00022842"/>
    </source>
</evidence>
<feature type="binding site" evidence="9">
    <location>
        <position position="65"/>
    </location>
    <ligand>
        <name>4-amino-2-methyl-5-(diphosphooxymethyl)pyrimidine</name>
        <dbReference type="ChEBI" id="CHEBI:57841"/>
    </ligand>
</feature>
<comment type="cofactor">
    <cofactor evidence="9">
        <name>Mg(2+)</name>
        <dbReference type="ChEBI" id="CHEBI:18420"/>
    </cofactor>
    <text evidence="9">Binds 1 Mg(2+) ion per subunit.</text>
</comment>
<evidence type="ECO:0000256" key="3">
    <source>
        <dbReference type="ARBA" id="ARBA00022723"/>
    </source>
</evidence>
<dbReference type="RefSeq" id="WP_150014229.1">
    <property type="nucleotide sequence ID" value="NZ_VWSG01000012.1"/>
</dbReference>
<keyword evidence="2 9" id="KW-0808">Transferase</keyword>
<reference evidence="13 14" key="1">
    <citation type="submission" date="2019-09" db="EMBL/GenBank/DDBJ databases">
        <title>Genome sequence and assembly of Flavobacterium sp.</title>
        <authorList>
            <person name="Chhetri G."/>
        </authorList>
    </citation>
    <scope>NUCLEOTIDE SEQUENCE [LARGE SCALE GENOMIC DNA]</scope>
    <source>
        <strain evidence="13 14">SNL9</strain>
    </source>
</reference>
<protein>
    <recommendedName>
        <fullName evidence="9">Thiamine-phosphate synthase</fullName>
        <shortName evidence="9">TP synthase</shortName>
        <shortName evidence="9">TPS</shortName>
        <ecNumber evidence="9">2.5.1.3</ecNumber>
    </recommendedName>
    <alternativeName>
        <fullName evidence="9">Thiamine-phosphate pyrophosphorylase</fullName>
        <shortName evidence="9">TMP pyrophosphorylase</shortName>
        <shortName evidence="9">TMP-PPase</shortName>
    </alternativeName>
</protein>
<dbReference type="GO" id="GO:0009229">
    <property type="term" value="P:thiamine diphosphate biosynthetic process"/>
    <property type="evidence" value="ECO:0007669"/>
    <property type="project" value="UniProtKB-UniRule"/>
</dbReference>
<gene>
    <name evidence="9" type="primary">thiE</name>
    <name evidence="13" type="ORF">F0460_13800</name>
</gene>
<dbReference type="Pfam" id="PF02581">
    <property type="entry name" value="TMP-TENI"/>
    <property type="match status" value="1"/>
</dbReference>
<dbReference type="NCBIfam" id="TIGR00693">
    <property type="entry name" value="thiE"/>
    <property type="match status" value="1"/>
</dbReference>
<evidence type="ECO:0000256" key="6">
    <source>
        <dbReference type="ARBA" id="ARBA00047334"/>
    </source>
</evidence>
<comment type="caution">
    <text evidence="13">The sequence shown here is derived from an EMBL/GenBank/DDBJ whole genome shotgun (WGS) entry which is preliminary data.</text>
</comment>
<proteinExistence type="inferred from homology"/>
<dbReference type="InterPro" id="IPR013785">
    <property type="entry name" value="Aldolase_TIM"/>
</dbReference>
<evidence type="ECO:0000256" key="10">
    <source>
        <dbReference type="RuleBase" id="RU003826"/>
    </source>
</evidence>
<organism evidence="13 14">
    <name type="scientific">Paenimyroides baculatum</name>
    <dbReference type="NCBI Taxonomy" id="2608000"/>
    <lineage>
        <taxon>Bacteria</taxon>
        <taxon>Pseudomonadati</taxon>
        <taxon>Bacteroidota</taxon>
        <taxon>Flavobacteriia</taxon>
        <taxon>Flavobacteriales</taxon>
        <taxon>Flavobacteriaceae</taxon>
        <taxon>Paenimyroides</taxon>
    </lineage>
</organism>
<comment type="pathway">
    <text evidence="1 9 11">Cofactor biosynthesis; thiamine diphosphate biosynthesis; thiamine phosphate from 4-amino-2-methyl-5-diphosphomethylpyrimidine and 4-methyl-5-(2-phosphoethyl)-thiazole: step 1/1.</text>
</comment>
<evidence type="ECO:0000259" key="12">
    <source>
        <dbReference type="Pfam" id="PF02581"/>
    </source>
</evidence>
<comment type="catalytic activity">
    <reaction evidence="7 9 10">
        <text>2-(2-carboxy-4-methylthiazol-5-yl)ethyl phosphate + 4-amino-2-methyl-5-(diphosphooxymethyl)pyrimidine + 2 H(+) = thiamine phosphate + CO2 + diphosphate</text>
        <dbReference type="Rhea" id="RHEA:47848"/>
        <dbReference type="ChEBI" id="CHEBI:15378"/>
        <dbReference type="ChEBI" id="CHEBI:16526"/>
        <dbReference type="ChEBI" id="CHEBI:33019"/>
        <dbReference type="ChEBI" id="CHEBI:37575"/>
        <dbReference type="ChEBI" id="CHEBI:57841"/>
        <dbReference type="ChEBI" id="CHEBI:62890"/>
        <dbReference type="EC" id="2.5.1.3"/>
    </reaction>
</comment>
<keyword evidence="3 9" id="KW-0479">Metal-binding</keyword>
<feature type="binding site" evidence="9">
    <location>
        <position position="66"/>
    </location>
    <ligand>
        <name>Mg(2+)</name>
        <dbReference type="ChEBI" id="CHEBI:18420"/>
    </ligand>
</feature>
<comment type="similarity">
    <text evidence="9 10">Belongs to the thiamine-phosphate synthase family.</text>
</comment>
<dbReference type="PANTHER" id="PTHR20857">
    <property type="entry name" value="THIAMINE-PHOSPHATE PYROPHOSPHORYLASE"/>
    <property type="match status" value="1"/>
</dbReference>
<feature type="binding site" evidence="9">
    <location>
        <position position="104"/>
    </location>
    <ligand>
        <name>4-amino-2-methyl-5-(diphosphooxymethyl)pyrimidine</name>
        <dbReference type="ChEBI" id="CHEBI:57841"/>
    </ligand>
</feature>
<evidence type="ECO:0000256" key="8">
    <source>
        <dbReference type="ARBA" id="ARBA00047883"/>
    </source>
</evidence>
<dbReference type="AlphaFoldDB" id="A0A5M6CAA0"/>
<dbReference type="Proteomes" id="UP000325141">
    <property type="component" value="Unassembled WGS sequence"/>
</dbReference>
<feature type="binding site" evidence="9">
    <location>
        <begin position="130"/>
        <end position="132"/>
    </location>
    <ligand>
        <name>2-[(2R,5Z)-2-carboxy-4-methylthiazol-5(2H)-ylidene]ethyl phosphate</name>
        <dbReference type="ChEBI" id="CHEBI:62899"/>
    </ligand>
</feature>
<comment type="catalytic activity">
    <reaction evidence="6 9 10">
        <text>4-methyl-5-(2-phosphooxyethyl)-thiazole + 4-amino-2-methyl-5-(diphosphooxymethyl)pyrimidine + H(+) = thiamine phosphate + diphosphate</text>
        <dbReference type="Rhea" id="RHEA:22328"/>
        <dbReference type="ChEBI" id="CHEBI:15378"/>
        <dbReference type="ChEBI" id="CHEBI:33019"/>
        <dbReference type="ChEBI" id="CHEBI:37575"/>
        <dbReference type="ChEBI" id="CHEBI:57841"/>
        <dbReference type="ChEBI" id="CHEBI:58296"/>
        <dbReference type="EC" id="2.5.1.3"/>
    </reaction>
</comment>
<evidence type="ECO:0000256" key="2">
    <source>
        <dbReference type="ARBA" id="ARBA00022679"/>
    </source>
</evidence>
<accession>A0A5M6CAA0</accession>
<comment type="catalytic activity">
    <reaction evidence="8 9 10">
        <text>2-[(2R,5Z)-2-carboxy-4-methylthiazol-5(2H)-ylidene]ethyl phosphate + 4-amino-2-methyl-5-(diphosphooxymethyl)pyrimidine + 2 H(+) = thiamine phosphate + CO2 + diphosphate</text>
        <dbReference type="Rhea" id="RHEA:47844"/>
        <dbReference type="ChEBI" id="CHEBI:15378"/>
        <dbReference type="ChEBI" id="CHEBI:16526"/>
        <dbReference type="ChEBI" id="CHEBI:33019"/>
        <dbReference type="ChEBI" id="CHEBI:37575"/>
        <dbReference type="ChEBI" id="CHEBI:57841"/>
        <dbReference type="ChEBI" id="CHEBI:62899"/>
        <dbReference type="EC" id="2.5.1.3"/>
    </reaction>
</comment>
<dbReference type="HAMAP" id="MF_00097">
    <property type="entry name" value="TMP_synthase"/>
    <property type="match status" value="1"/>
</dbReference>
<comment type="function">
    <text evidence="9">Condenses 4-methyl-5-(beta-hydroxyethyl)thiazole monophosphate (THZ-P) and 2-methyl-4-amino-5-hydroxymethyl pyrimidine pyrophosphate (HMP-PP) to form thiamine monophosphate (TMP).</text>
</comment>
<evidence type="ECO:0000313" key="13">
    <source>
        <dbReference type="EMBL" id="KAA5532078.1"/>
    </source>
</evidence>
<dbReference type="InterPro" id="IPR036206">
    <property type="entry name" value="ThiamineP_synth_sf"/>
</dbReference>
<keyword evidence="14" id="KW-1185">Reference proteome</keyword>
<dbReference type="GO" id="GO:0005737">
    <property type="term" value="C:cytoplasm"/>
    <property type="evidence" value="ECO:0007669"/>
    <property type="project" value="TreeGrafter"/>
</dbReference>
<feature type="domain" description="Thiamine phosphate synthase/TenI" evidence="12">
    <location>
        <begin position="17"/>
        <end position="187"/>
    </location>
</feature>
<dbReference type="GO" id="GO:0000287">
    <property type="term" value="F:magnesium ion binding"/>
    <property type="evidence" value="ECO:0007669"/>
    <property type="project" value="UniProtKB-UniRule"/>
</dbReference>
<dbReference type="PANTHER" id="PTHR20857:SF15">
    <property type="entry name" value="THIAMINE-PHOSPHATE SYNTHASE"/>
    <property type="match status" value="1"/>
</dbReference>
<dbReference type="NCBIfam" id="NF000736">
    <property type="entry name" value="PRK00043.2-3"/>
    <property type="match status" value="1"/>
</dbReference>
<keyword evidence="4 9" id="KW-0460">Magnesium</keyword>
<keyword evidence="5 9" id="KW-0784">Thiamine biosynthesis</keyword>
<dbReference type="SUPFAM" id="SSF51391">
    <property type="entry name" value="Thiamin phosphate synthase"/>
    <property type="match status" value="1"/>
</dbReference>
<dbReference type="CDD" id="cd00564">
    <property type="entry name" value="TMP_TenI"/>
    <property type="match status" value="1"/>
</dbReference>
<evidence type="ECO:0000256" key="5">
    <source>
        <dbReference type="ARBA" id="ARBA00022977"/>
    </source>
</evidence>
<name>A0A5M6CAA0_9FLAO</name>
<comment type="caution">
    <text evidence="9">Lacks conserved residue(s) required for the propagation of feature annotation.</text>
</comment>
<feature type="binding site" evidence="9">
    <location>
        <begin position="33"/>
        <end position="37"/>
    </location>
    <ligand>
        <name>4-amino-2-methyl-5-(diphosphooxymethyl)pyrimidine</name>
        <dbReference type="ChEBI" id="CHEBI:57841"/>
    </ligand>
</feature>
<dbReference type="GO" id="GO:0009228">
    <property type="term" value="P:thiamine biosynthetic process"/>
    <property type="evidence" value="ECO:0007669"/>
    <property type="project" value="UniProtKB-KW"/>
</dbReference>
<sequence>MISRLHYISQGYTALEQEQNIRKVLDNGADWIQLRWKEASEKELLQLSEKLKMICESYRATFIINDHVQVAKAIDADGVHLGLDDESIANARAVLGSHKIIGGTANTLENVRQRITEGCDYIGLGPYQFTTTKEKLSPILGLEGYQAILQSLQDKNIEYPPIIAIGGIKLNDIESIKHLGIYGVALSGLLTQNPSILPQIQTV</sequence>
<dbReference type="Gene3D" id="3.20.20.70">
    <property type="entry name" value="Aldolase class I"/>
    <property type="match status" value="1"/>
</dbReference>
<evidence type="ECO:0000313" key="14">
    <source>
        <dbReference type="Proteomes" id="UP000325141"/>
    </source>
</evidence>
<feature type="binding site" evidence="9">
    <location>
        <position position="85"/>
    </location>
    <ligand>
        <name>Mg(2+)</name>
        <dbReference type="ChEBI" id="CHEBI:18420"/>
    </ligand>
</feature>
<dbReference type="UniPathway" id="UPA00060">
    <property type="reaction ID" value="UER00141"/>
</dbReference>
<evidence type="ECO:0000256" key="11">
    <source>
        <dbReference type="RuleBase" id="RU004253"/>
    </source>
</evidence>
<feature type="binding site" evidence="9">
    <location>
        <position position="167"/>
    </location>
    <ligand>
        <name>2-[(2R,5Z)-2-carboxy-4-methylthiazol-5(2H)-ylidene]ethyl phosphate</name>
        <dbReference type="ChEBI" id="CHEBI:62899"/>
    </ligand>
</feature>
<evidence type="ECO:0000256" key="1">
    <source>
        <dbReference type="ARBA" id="ARBA00005165"/>
    </source>
</evidence>
<dbReference type="InterPro" id="IPR022998">
    <property type="entry name" value="ThiamineP_synth_TenI"/>
</dbReference>
<feature type="binding site" evidence="9">
    <location>
        <position position="133"/>
    </location>
    <ligand>
        <name>4-amino-2-methyl-5-(diphosphooxymethyl)pyrimidine</name>
        <dbReference type="ChEBI" id="CHEBI:57841"/>
    </ligand>
</feature>
<evidence type="ECO:0000256" key="7">
    <source>
        <dbReference type="ARBA" id="ARBA00047851"/>
    </source>
</evidence>
<dbReference type="GO" id="GO:0004789">
    <property type="term" value="F:thiamine-phosphate diphosphorylase activity"/>
    <property type="evidence" value="ECO:0007669"/>
    <property type="project" value="UniProtKB-UniRule"/>
</dbReference>
<dbReference type="EC" id="2.5.1.3" evidence="9"/>
<evidence type="ECO:0000256" key="9">
    <source>
        <dbReference type="HAMAP-Rule" id="MF_00097"/>
    </source>
</evidence>